<accession>A0ACB0LFF1</accession>
<evidence type="ECO:0000313" key="1">
    <source>
        <dbReference type="EMBL" id="CAJ2667113.1"/>
    </source>
</evidence>
<organism evidence="1 2">
    <name type="scientific">Trifolium pratense</name>
    <name type="common">Red clover</name>
    <dbReference type="NCBI Taxonomy" id="57577"/>
    <lineage>
        <taxon>Eukaryota</taxon>
        <taxon>Viridiplantae</taxon>
        <taxon>Streptophyta</taxon>
        <taxon>Embryophyta</taxon>
        <taxon>Tracheophyta</taxon>
        <taxon>Spermatophyta</taxon>
        <taxon>Magnoliopsida</taxon>
        <taxon>eudicotyledons</taxon>
        <taxon>Gunneridae</taxon>
        <taxon>Pentapetalae</taxon>
        <taxon>rosids</taxon>
        <taxon>fabids</taxon>
        <taxon>Fabales</taxon>
        <taxon>Fabaceae</taxon>
        <taxon>Papilionoideae</taxon>
        <taxon>50 kb inversion clade</taxon>
        <taxon>NPAAA clade</taxon>
        <taxon>Hologalegina</taxon>
        <taxon>IRL clade</taxon>
        <taxon>Trifolieae</taxon>
        <taxon>Trifolium</taxon>
    </lineage>
</organism>
<dbReference type="Proteomes" id="UP001177021">
    <property type="component" value="Unassembled WGS sequence"/>
</dbReference>
<sequence length="309" mass="35281">MDSSKKRFTRSGIKKILSKRFETVVDSRVLSIPLPANFCKIWRLEIEKGNRCWIKFGDHRVEISFHLSCAGNYLASGKDVSKEFAFAHPTRVLLEYNSTDSEFMMKVLGRVSEYKKEIINVDSSDDESHEDKSDFVDSVDIKGKFHVNKPLIAELNDLSITKKPAIETTSKRPTPFVNIDEVSGRGESRRQPKGISGLLSLLDGVHGWKKVVTAADVRQDKPQVMHFPKKVAMNALDKKQTSIMVQTKRNGKFIKCRILTAKRNKFEKYISKDWRKVMKEISVEVGDILICRLSTTGKCMLVFNPYSSW</sequence>
<dbReference type="EMBL" id="CASHSV030000513">
    <property type="protein sequence ID" value="CAJ2667113.1"/>
    <property type="molecule type" value="Genomic_DNA"/>
</dbReference>
<gene>
    <name evidence="1" type="ORF">MILVUS5_LOCUS31811</name>
</gene>
<name>A0ACB0LFF1_TRIPR</name>
<comment type="caution">
    <text evidence="1">The sequence shown here is derived from an EMBL/GenBank/DDBJ whole genome shotgun (WGS) entry which is preliminary data.</text>
</comment>
<evidence type="ECO:0000313" key="2">
    <source>
        <dbReference type="Proteomes" id="UP001177021"/>
    </source>
</evidence>
<reference evidence="1" key="1">
    <citation type="submission" date="2023-10" db="EMBL/GenBank/DDBJ databases">
        <authorList>
            <person name="Rodriguez Cubillos JULIANA M."/>
            <person name="De Vega J."/>
        </authorList>
    </citation>
    <scope>NUCLEOTIDE SEQUENCE</scope>
</reference>
<protein>
    <submittedName>
        <fullName evidence="1">Uncharacterized protein</fullName>
    </submittedName>
</protein>
<proteinExistence type="predicted"/>
<keyword evidence="2" id="KW-1185">Reference proteome</keyword>